<protein>
    <recommendedName>
        <fullName evidence="3">Integrase catalytic domain-containing protein</fullName>
    </recommendedName>
</protein>
<evidence type="ECO:0008006" key="3">
    <source>
        <dbReference type="Google" id="ProtNLM"/>
    </source>
</evidence>
<evidence type="ECO:0000313" key="2">
    <source>
        <dbReference type="Proteomes" id="UP000576209"/>
    </source>
</evidence>
<dbReference type="AlphaFoldDB" id="A0A840EAN2"/>
<proteinExistence type="predicted"/>
<accession>A0A840EAN2</accession>
<comment type="caution">
    <text evidence="1">The sequence shown here is derived from an EMBL/GenBank/DDBJ whole genome shotgun (WGS) entry which is preliminary data.</text>
</comment>
<reference evidence="1 2" key="1">
    <citation type="submission" date="2020-08" db="EMBL/GenBank/DDBJ databases">
        <title>Genomic Encyclopedia of Type Strains, Phase IV (KMG-IV): sequencing the most valuable type-strain genomes for metagenomic binning, comparative biology and taxonomic classification.</title>
        <authorList>
            <person name="Goeker M."/>
        </authorList>
    </citation>
    <scope>NUCLEOTIDE SEQUENCE [LARGE SCALE GENOMIC DNA]</scope>
    <source>
        <strain evidence="1 2">DSM 105137</strain>
    </source>
</reference>
<keyword evidence="2" id="KW-1185">Reference proteome</keyword>
<gene>
    <name evidence="1" type="ORF">GGR28_003407</name>
</gene>
<sequence>MHRDLKVECCKPSCQDLRAQNRSMNDFAYRYNHIRPHEQLGQLTPGSVYVPSDHEYRERVSRPEYDSTMDVYQVCSNGAIRWGSKEWISVSQALKGKEVAIRQTGERQRALYYRHFCLGSFELADRVEEGRYYRLISPRDSPQRFLDRHQRSRKSS</sequence>
<dbReference type="Proteomes" id="UP000576209">
    <property type="component" value="Unassembled WGS sequence"/>
</dbReference>
<dbReference type="EMBL" id="JACIFF010000009">
    <property type="protein sequence ID" value="MBB4080772.1"/>
    <property type="molecule type" value="Genomic_DNA"/>
</dbReference>
<organism evidence="1 2">
    <name type="scientific">Neolewinella aquimaris</name>
    <dbReference type="NCBI Taxonomy" id="1835722"/>
    <lineage>
        <taxon>Bacteria</taxon>
        <taxon>Pseudomonadati</taxon>
        <taxon>Bacteroidota</taxon>
        <taxon>Saprospiria</taxon>
        <taxon>Saprospirales</taxon>
        <taxon>Lewinellaceae</taxon>
        <taxon>Neolewinella</taxon>
    </lineage>
</organism>
<name>A0A840EAN2_9BACT</name>
<evidence type="ECO:0000313" key="1">
    <source>
        <dbReference type="EMBL" id="MBB4080772.1"/>
    </source>
</evidence>